<dbReference type="Proteomes" id="UP000287166">
    <property type="component" value="Unassembled WGS sequence"/>
</dbReference>
<accession>A0A401G8X3</accession>
<name>A0A401G8X3_9APHY</name>
<dbReference type="EMBL" id="BFAD01000001">
    <property type="protein sequence ID" value="GBE78626.1"/>
    <property type="molecule type" value="Genomic_DNA"/>
</dbReference>
<protein>
    <submittedName>
        <fullName evidence="1">Uncharacterized protein</fullName>
    </submittedName>
</protein>
<dbReference type="OrthoDB" id="432970at2759"/>
<dbReference type="AlphaFoldDB" id="A0A401G8X3"/>
<keyword evidence="2" id="KW-1185">Reference proteome</keyword>
<comment type="caution">
    <text evidence="1">The sequence shown here is derived from an EMBL/GenBank/DDBJ whole genome shotgun (WGS) entry which is preliminary data.</text>
</comment>
<dbReference type="GeneID" id="38775543"/>
<dbReference type="InParanoid" id="A0A401G8X3"/>
<reference evidence="1 2" key="1">
    <citation type="journal article" date="2018" name="Sci. Rep.">
        <title>Genome sequence of the cauliflower mushroom Sparassis crispa (Hanabiratake) and its association with beneficial usage.</title>
        <authorList>
            <person name="Kiyama R."/>
            <person name="Furutani Y."/>
            <person name="Kawaguchi K."/>
            <person name="Nakanishi T."/>
        </authorList>
    </citation>
    <scope>NUCLEOTIDE SEQUENCE [LARGE SCALE GENOMIC DNA]</scope>
</reference>
<organism evidence="1 2">
    <name type="scientific">Sparassis crispa</name>
    <dbReference type="NCBI Taxonomy" id="139825"/>
    <lineage>
        <taxon>Eukaryota</taxon>
        <taxon>Fungi</taxon>
        <taxon>Dikarya</taxon>
        <taxon>Basidiomycota</taxon>
        <taxon>Agaricomycotina</taxon>
        <taxon>Agaricomycetes</taxon>
        <taxon>Polyporales</taxon>
        <taxon>Sparassidaceae</taxon>
        <taxon>Sparassis</taxon>
    </lineage>
</organism>
<evidence type="ECO:0000313" key="2">
    <source>
        <dbReference type="Proteomes" id="UP000287166"/>
    </source>
</evidence>
<sequence length="99" mass="10615">MGRHVIEQGAIEIAYGTDHATGYFLSVVDARLAWSEDATDAVNAVAEGLCAHGGGSYFDLHTGPGGFGRKVDVATLMTFWQRYGVPAQHVQLAKLGNFF</sequence>
<gene>
    <name evidence="1" type="ORF">SCP_0115150</name>
</gene>
<evidence type="ECO:0000313" key="1">
    <source>
        <dbReference type="EMBL" id="GBE78626.1"/>
    </source>
</evidence>
<proteinExistence type="predicted"/>
<dbReference type="RefSeq" id="XP_027609539.1">
    <property type="nucleotide sequence ID" value="XM_027753738.1"/>
</dbReference>